<organism evidence="2 3">
    <name type="scientific">Pseudomonas chlororaphis</name>
    <dbReference type="NCBI Taxonomy" id="587753"/>
    <lineage>
        <taxon>Bacteria</taxon>
        <taxon>Pseudomonadati</taxon>
        <taxon>Pseudomonadota</taxon>
        <taxon>Gammaproteobacteria</taxon>
        <taxon>Pseudomonadales</taxon>
        <taxon>Pseudomonadaceae</taxon>
        <taxon>Pseudomonas</taxon>
    </lineage>
</organism>
<name>A0AB34C283_9PSED</name>
<dbReference type="Pfam" id="PF20256">
    <property type="entry name" value="MoCoBD_2"/>
    <property type="match status" value="2"/>
</dbReference>
<dbReference type="Proteomes" id="UP000323924">
    <property type="component" value="Unassembled WGS sequence"/>
</dbReference>
<evidence type="ECO:0000313" key="3">
    <source>
        <dbReference type="Proteomes" id="UP000323924"/>
    </source>
</evidence>
<evidence type="ECO:0000259" key="1">
    <source>
        <dbReference type="SMART" id="SM01008"/>
    </source>
</evidence>
<reference evidence="2 3" key="1">
    <citation type="submission" date="2019-09" db="EMBL/GenBank/DDBJ databases">
        <authorList>
            <person name="Vacheron J."/>
            <person name="Dubost A."/>
            <person name="Prigent-Combaret C."/>
            <person name="Muller D."/>
        </authorList>
    </citation>
    <scope>NUCLEOTIDE SEQUENCE [LARGE SCALE GENOMIC DNA]</scope>
    <source>
        <strain evidence="2 3">JV497</strain>
    </source>
</reference>
<dbReference type="InterPro" id="IPR000674">
    <property type="entry name" value="Ald_Oxase/Xan_DH_a/b"/>
</dbReference>
<dbReference type="InterPro" id="IPR052516">
    <property type="entry name" value="N-heterocyclic_Hydroxylase"/>
</dbReference>
<dbReference type="InterPro" id="IPR037165">
    <property type="entry name" value="AldOxase/xan_DH_Mopterin-bd_sf"/>
</dbReference>
<dbReference type="InterPro" id="IPR008274">
    <property type="entry name" value="AldOxase/xan_DH_MoCoBD1"/>
</dbReference>
<dbReference type="SUPFAM" id="SSF56003">
    <property type="entry name" value="Molybdenum cofactor-binding domain"/>
    <property type="match status" value="2"/>
</dbReference>
<dbReference type="PIRSF" id="PIRSF036389">
    <property type="entry name" value="IOR_B"/>
    <property type="match status" value="1"/>
</dbReference>
<dbReference type="PROSITE" id="PS51318">
    <property type="entry name" value="TAT"/>
    <property type="match status" value="1"/>
</dbReference>
<dbReference type="InterPro" id="IPR046867">
    <property type="entry name" value="AldOxase/xan_DH_MoCoBD2"/>
</dbReference>
<dbReference type="InterPro" id="IPR012368">
    <property type="entry name" value="OxRdtase_Mopterin-bd_su_IorB"/>
</dbReference>
<protein>
    <submittedName>
        <fullName evidence="2">Xanthine dehydrogenase family protein molybdopterin-binding subunit</fullName>
    </submittedName>
</protein>
<comment type="caution">
    <text evidence="2">The sequence shown here is derived from an EMBL/GenBank/DDBJ whole genome shotgun (WGS) entry which is preliminary data.</text>
</comment>
<feature type="domain" description="Aldehyde oxidase/xanthine dehydrogenase a/b hammerhead" evidence="1">
    <location>
        <begin position="241"/>
        <end position="319"/>
    </location>
</feature>
<dbReference type="Pfam" id="PF02738">
    <property type="entry name" value="MoCoBD_1"/>
    <property type="match status" value="1"/>
</dbReference>
<dbReference type="InterPro" id="IPR006311">
    <property type="entry name" value="TAT_signal"/>
</dbReference>
<dbReference type="Gene3D" id="3.30.365.10">
    <property type="entry name" value="Aldehyde oxidase/xanthine dehydrogenase, molybdopterin binding domain"/>
    <property type="match status" value="4"/>
</dbReference>
<proteinExistence type="predicted"/>
<dbReference type="Gene3D" id="3.90.1170.50">
    <property type="entry name" value="Aldehyde oxidase/xanthine dehydrogenase, a/b hammerhead"/>
    <property type="match status" value="1"/>
</dbReference>
<sequence length="752" mass="81968">MWDVPAYSGSHSPDCGEPGMKRILDTFETKHSASVTGLSRRHFLQLSAIAGGGIMVGFHLPEVMAGTPVQMPHKTVQPNAFVRITADNWITVIVGHTEMGQGVTTIIPMLVAEEMDADWQRVRWEQAPTAPAYQNPLMHQQLTGGSLTTIAQYEPQRKAGAAVREVMLAAAAKRWHVDVSSLRTDTGRVIHDASDRSATYGELAVDAVGIEPPANPKLKDPKNFKIIGQPLRRIDAMTKVDGSGKFGMDAYVPGMLIAVLARPPLFGGKISHVDATVAKAMPNVVGVYETPQGVAVVAKDFWSAKRARDALVLMYSDVIGERVSTDEQRIMYRHLMSLEGTVARSTGDIELAQRSATKTFTADYWFPYLTHAPMEPLNATIDYRGGNTAEVWMSTQWPEGDQHAAASVLGLKPEQVKLNTLLTGGGFGRRSSLGFDVIIAAAHIAKAVRRPVKMIWTRDQDIQGGYYRPSAYHRLSATLDSQGTITSWTNRIAVQSIGTGTVMERFIVKNGIDSLSVEGAEDIPYAIPNLRVDLHTPRFQVPVLWMRSVGHSHTAFAVEHFLEEIAHGIGKDPYQMRRELLQEKPRHLATLDAVAKLANWSTQPKAGVFRGIVVHESYGSFVGTVVEASVTTDQMLTVHKVYSVIDCGVAVNPDLVKAQMESSIAFGLSSALYGEITLNKGEVQQGNYDDYPVVRMNQMPQIETMVVESAESPGGAGEPGVAGVAPALANAILWATGQPVRSLPLRHSFRVV</sequence>
<dbReference type="SMART" id="SM01008">
    <property type="entry name" value="Ald_Xan_dh_C"/>
    <property type="match status" value="1"/>
</dbReference>
<evidence type="ECO:0000313" key="2">
    <source>
        <dbReference type="EMBL" id="KAA5840752.1"/>
    </source>
</evidence>
<dbReference type="PANTHER" id="PTHR47495">
    <property type="entry name" value="ALDEHYDE DEHYDROGENASE"/>
    <property type="match status" value="1"/>
</dbReference>
<dbReference type="AlphaFoldDB" id="A0AB34C283"/>
<dbReference type="PANTHER" id="PTHR47495:SF2">
    <property type="entry name" value="ALDEHYDE DEHYDROGENASE"/>
    <property type="match status" value="1"/>
</dbReference>
<gene>
    <name evidence="2" type="ORF">F2A38_17745</name>
</gene>
<dbReference type="GO" id="GO:0016491">
    <property type="term" value="F:oxidoreductase activity"/>
    <property type="evidence" value="ECO:0007669"/>
    <property type="project" value="InterPro"/>
</dbReference>
<accession>A0AB34C283</accession>
<dbReference type="EMBL" id="VWPC01000017">
    <property type="protein sequence ID" value="KAA5840752.1"/>
    <property type="molecule type" value="Genomic_DNA"/>
</dbReference>